<keyword evidence="2" id="KW-1185">Reference proteome</keyword>
<sequence length="61" mass="7221">MLSFFHFFARKYFPFCPRTLPVTYERLLPETAIKQLFPPTQSLAGTFLFINVFILDIFTNI</sequence>
<evidence type="ECO:0000313" key="2">
    <source>
        <dbReference type="Proteomes" id="UP000005561"/>
    </source>
</evidence>
<dbReference type="Proteomes" id="UP000005561">
    <property type="component" value="Unassembled WGS sequence"/>
</dbReference>
<accession>C6LAV9</accession>
<gene>
    <name evidence="1" type="ORF">BRYFOR_05753</name>
</gene>
<comment type="caution">
    <text evidence="1">The sequence shown here is derived from an EMBL/GenBank/DDBJ whole genome shotgun (WGS) entry which is preliminary data.</text>
</comment>
<proteinExistence type="predicted"/>
<dbReference type="AlphaFoldDB" id="C6LAV9"/>
<protein>
    <submittedName>
        <fullName evidence="1">Uncharacterized protein</fullName>
    </submittedName>
</protein>
<evidence type="ECO:0000313" key="1">
    <source>
        <dbReference type="EMBL" id="EET62090.1"/>
    </source>
</evidence>
<reference evidence="1" key="1">
    <citation type="submission" date="2009-07" db="EMBL/GenBank/DDBJ databases">
        <authorList>
            <person name="Weinstock G."/>
            <person name="Sodergren E."/>
            <person name="Clifton S."/>
            <person name="Fulton L."/>
            <person name="Fulton B."/>
            <person name="Courtney L."/>
            <person name="Fronick C."/>
            <person name="Harrison M."/>
            <person name="Strong C."/>
            <person name="Farmer C."/>
            <person name="Delahaunty K."/>
            <person name="Markovic C."/>
            <person name="Hall O."/>
            <person name="Minx P."/>
            <person name="Tomlinson C."/>
            <person name="Mitreva M."/>
            <person name="Nelson J."/>
            <person name="Hou S."/>
            <person name="Wollam A."/>
            <person name="Pepin K.H."/>
            <person name="Johnson M."/>
            <person name="Bhonagiri V."/>
            <person name="Nash W.E."/>
            <person name="Warren W."/>
            <person name="Chinwalla A."/>
            <person name="Mardis E.R."/>
            <person name="Wilson R.K."/>
        </authorList>
    </citation>
    <scope>NUCLEOTIDE SEQUENCE [LARGE SCALE GENOMIC DNA]</scope>
    <source>
        <strain evidence="1">DSM 14469</strain>
    </source>
</reference>
<organism evidence="1 2">
    <name type="scientific">Marvinbryantia formatexigens DSM 14469</name>
    <dbReference type="NCBI Taxonomy" id="478749"/>
    <lineage>
        <taxon>Bacteria</taxon>
        <taxon>Bacillati</taxon>
        <taxon>Bacillota</taxon>
        <taxon>Clostridia</taxon>
        <taxon>Lachnospirales</taxon>
        <taxon>Lachnospiraceae</taxon>
        <taxon>Marvinbryantia</taxon>
    </lineage>
</organism>
<name>C6LAV9_9FIRM</name>
<dbReference type="EMBL" id="ACCL02000003">
    <property type="protein sequence ID" value="EET62090.1"/>
    <property type="molecule type" value="Genomic_DNA"/>
</dbReference>